<proteinExistence type="predicted"/>
<dbReference type="EMBL" id="QTQX01000020">
    <property type="protein sequence ID" value="RQT22726.1"/>
    <property type="molecule type" value="Genomic_DNA"/>
</dbReference>
<name>A0A3N8QTT7_9BURK</name>
<evidence type="ECO:0000313" key="1">
    <source>
        <dbReference type="EMBL" id="RQT22726.1"/>
    </source>
</evidence>
<dbReference type="AlphaFoldDB" id="A0A3N8QTT7"/>
<accession>A0A3N8QTT7</accession>
<protein>
    <recommendedName>
        <fullName evidence="3">OmpA-like domain-containing protein</fullName>
    </recommendedName>
</protein>
<reference evidence="1 2" key="1">
    <citation type="submission" date="2018-08" db="EMBL/GenBank/DDBJ databases">
        <title>Comparative analysis of Burkholderia isolates from Puerto Rico.</title>
        <authorList>
            <person name="Hall C."/>
            <person name="Sahl J."/>
            <person name="Wagner D."/>
        </authorList>
    </citation>
    <scope>NUCLEOTIDE SEQUENCE [LARGE SCALE GENOMIC DNA]</scope>
    <source>
        <strain evidence="1 2">Bp9001</strain>
    </source>
</reference>
<organism evidence="1 2">
    <name type="scientific">Burkholderia contaminans</name>
    <dbReference type="NCBI Taxonomy" id="488447"/>
    <lineage>
        <taxon>Bacteria</taxon>
        <taxon>Pseudomonadati</taxon>
        <taxon>Pseudomonadota</taxon>
        <taxon>Betaproteobacteria</taxon>
        <taxon>Burkholderiales</taxon>
        <taxon>Burkholderiaceae</taxon>
        <taxon>Burkholderia</taxon>
        <taxon>Burkholderia cepacia complex</taxon>
    </lineage>
</organism>
<evidence type="ECO:0000313" key="2">
    <source>
        <dbReference type="Proteomes" id="UP000269271"/>
    </source>
</evidence>
<gene>
    <name evidence="1" type="ORF">DF037_27565</name>
</gene>
<comment type="caution">
    <text evidence="1">The sequence shown here is derived from an EMBL/GenBank/DDBJ whole genome shotgun (WGS) entry which is preliminary data.</text>
</comment>
<dbReference type="Proteomes" id="UP000269271">
    <property type="component" value="Unassembled WGS sequence"/>
</dbReference>
<evidence type="ECO:0008006" key="3">
    <source>
        <dbReference type="Google" id="ProtNLM"/>
    </source>
</evidence>
<sequence length="164" mass="18399">MVNSTIHSQRTVARLTVLLVLMMISPLSVACTVMEFMETTLPFNAPELSNQDRLRVAEMMIEARKWPGATIGADVVAGAYVGERNRDRLMDARANDVKSYLKQLGVDENAIWINKLTFTEDMARNRNGDMDLHQIAIQLVPLCERGCGYLCNDPRVMPTSNAIR</sequence>